<evidence type="ECO:0000313" key="2">
    <source>
        <dbReference type="EMBL" id="RHF01600.1"/>
    </source>
</evidence>
<evidence type="ECO:0008006" key="4">
    <source>
        <dbReference type="Google" id="ProtNLM"/>
    </source>
</evidence>
<feature type="transmembrane region" description="Helical" evidence="1">
    <location>
        <begin position="220"/>
        <end position="240"/>
    </location>
</feature>
<evidence type="ECO:0000313" key="3">
    <source>
        <dbReference type="Proteomes" id="UP000283501"/>
    </source>
</evidence>
<keyword evidence="1" id="KW-0812">Transmembrane</keyword>
<name>A0A414M124_9FIRM</name>
<gene>
    <name evidence="2" type="ORF">DW703_12745</name>
</gene>
<accession>A0A414M124</accession>
<feature type="transmembrane region" description="Helical" evidence="1">
    <location>
        <begin position="336"/>
        <end position="354"/>
    </location>
</feature>
<dbReference type="Proteomes" id="UP000283501">
    <property type="component" value="Unassembled WGS sequence"/>
</dbReference>
<dbReference type="EMBL" id="QSKY01000022">
    <property type="protein sequence ID" value="RHF01600.1"/>
    <property type="molecule type" value="Genomic_DNA"/>
</dbReference>
<keyword evidence="1" id="KW-0472">Membrane</keyword>
<dbReference type="RefSeq" id="WP_118141769.1">
    <property type="nucleotide sequence ID" value="NZ_QSKY01000022.1"/>
</dbReference>
<evidence type="ECO:0000256" key="1">
    <source>
        <dbReference type="SAM" id="Phobius"/>
    </source>
</evidence>
<feature type="transmembrane region" description="Helical" evidence="1">
    <location>
        <begin position="181"/>
        <end position="208"/>
    </location>
</feature>
<feature type="transmembrane region" description="Helical" evidence="1">
    <location>
        <begin position="360"/>
        <end position="378"/>
    </location>
</feature>
<feature type="transmembrane region" description="Helical" evidence="1">
    <location>
        <begin position="75"/>
        <end position="93"/>
    </location>
</feature>
<feature type="transmembrane region" description="Helical" evidence="1">
    <location>
        <begin position="126"/>
        <end position="146"/>
    </location>
</feature>
<keyword evidence="1" id="KW-1133">Transmembrane helix</keyword>
<sequence length="387" mass="44698">MNKNVKILETALFISLTITFVIANTYINGGNISNNGYYILSLWIILAFVVIIINSFKIKNLNKSECLAIGFRYSFIPKMVIYIYTVILILLGLTDKEYFSSNLQTFINGLTAIAVFYIFGNKALKVSIYAVIAAYLILLLKCLFSGNSLEFNDLAFSVGYIVIYMINVRKKWRLKVLFVDLIILIMILLAGKRIGIFALIIAILWLKISSKFDKKMYKNIMIISATLISTIALIFIAFALSPQWMEQIDSLGINLSGRDYYYSVMSDHAHFGIDFIGLGRNACQYIISHEYQYFHIGNIHSDILRMYIECGMVLFIIWLGYYFYIEPFIILKSYGTKAACFLFSITIYTFIVYFTDNTELYLMNNYFYILTFLTFLYMEKSNSKIDI</sequence>
<comment type="caution">
    <text evidence="2">The sequence shown here is derived from an EMBL/GenBank/DDBJ whole genome shotgun (WGS) entry which is preliminary data.</text>
</comment>
<feature type="transmembrane region" description="Helical" evidence="1">
    <location>
        <begin position="35"/>
        <end position="54"/>
    </location>
</feature>
<proteinExistence type="predicted"/>
<dbReference type="AlphaFoldDB" id="A0A414M124"/>
<feature type="transmembrane region" description="Helical" evidence="1">
    <location>
        <begin position="7"/>
        <end position="29"/>
    </location>
</feature>
<organism evidence="2 3">
    <name type="scientific">Agathobacter rectalis</name>
    <dbReference type="NCBI Taxonomy" id="39491"/>
    <lineage>
        <taxon>Bacteria</taxon>
        <taxon>Bacillati</taxon>
        <taxon>Bacillota</taxon>
        <taxon>Clostridia</taxon>
        <taxon>Lachnospirales</taxon>
        <taxon>Lachnospiraceae</taxon>
        <taxon>Agathobacter</taxon>
    </lineage>
</organism>
<protein>
    <recommendedName>
        <fullName evidence="4">O-antigen ligase family protein</fullName>
    </recommendedName>
</protein>
<feature type="transmembrane region" description="Helical" evidence="1">
    <location>
        <begin position="303"/>
        <end position="324"/>
    </location>
</feature>
<feature type="transmembrane region" description="Helical" evidence="1">
    <location>
        <begin position="99"/>
        <end position="119"/>
    </location>
</feature>
<reference evidence="2 3" key="1">
    <citation type="submission" date="2018-08" db="EMBL/GenBank/DDBJ databases">
        <title>A genome reference for cultivated species of the human gut microbiota.</title>
        <authorList>
            <person name="Zou Y."/>
            <person name="Xue W."/>
            <person name="Luo G."/>
        </authorList>
    </citation>
    <scope>NUCLEOTIDE SEQUENCE [LARGE SCALE GENOMIC DNA]</scope>
    <source>
        <strain evidence="2 3">AM26-2LB</strain>
    </source>
</reference>